<evidence type="ECO:0000313" key="4">
    <source>
        <dbReference type="WBParaSite" id="nRc.2.0.1.t42581-RA"/>
    </source>
</evidence>
<organism evidence="3 4">
    <name type="scientific">Romanomermis culicivorax</name>
    <name type="common">Nematode worm</name>
    <dbReference type="NCBI Taxonomy" id="13658"/>
    <lineage>
        <taxon>Eukaryota</taxon>
        <taxon>Metazoa</taxon>
        <taxon>Ecdysozoa</taxon>
        <taxon>Nematoda</taxon>
        <taxon>Enoplea</taxon>
        <taxon>Dorylaimia</taxon>
        <taxon>Mermithida</taxon>
        <taxon>Mermithoidea</taxon>
        <taxon>Mermithidae</taxon>
        <taxon>Romanomermis</taxon>
    </lineage>
</organism>
<evidence type="ECO:0000256" key="2">
    <source>
        <dbReference type="SAM" id="SignalP"/>
    </source>
</evidence>
<keyword evidence="2" id="KW-0732">Signal</keyword>
<feature type="chain" id="PRO_5037562696" evidence="2">
    <location>
        <begin position="18"/>
        <end position="220"/>
    </location>
</feature>
<proteinExistence type="predicted"/>
<feature type="region of interest" description="Disordered" evidence="1">
    <location>
        <begin position="107"/>
        <end position="136"/>
    </location>
</feature>
<evidence type="ECO:0000313" key="3">
    <source>
        <dbReference type="Proteomes" id="UP000887565"/>
    </source>
</evidence>
<accession>A0A915KUH6</accession>
<reference evidence="4" key="1">
    <citation type="submission" date="2022-11" db="UniProtKB">
        <authorList>
            <consortium name="WormBaseParasite"/>
        </authorList>
    </citation>
    <scope>IDENTIFICATION</scope>
</reference>
<feature type="signal peptide" evidence="2">
    <location>
        <begin position="1"/>
        <end position="17"/>
    </location>
</feature>
<dbReference type="WBParaSite" id="nRc.2.0.1.t42581-RA">
    <property type="protein sequence ID" value="nRc.2.0.1.t42581-RA"/>
    <property type="gene ID" value="nRc.2.0.1.g42581"/>
</dbReference>
<evidence type="ECO:0000256" key="1">
    <source>
        <dbReference type="SAM" id="MobiDB-lite"/>
    </source>
</evidence>
<keyword evidence="3" id="KW-1185">Reference proteome</keyword>
<name>A0A915KUH6_ROMCU</name>
<dbReference type="Proteomes" id="UP000887565">
    <property type="component" value="Unplaced"/>
</dbReference>
<protein>
    <submittedName>
        <fullName evidence="4">Uncharacterized protein</fullName>
    </submittedName>
</protein>
<dbReference type="AlphaFoldDB" id="A0A915KUH6"/>
<sequence length="220" mass="24725">MIFVAILAAALFQSVYSSASIATLKIKVTSTTTIRIGAQITLICEITPLVDLKDYVLFKDGEIIPAELLVKRHANSITISYSFTLTETKEGLYEFVITFMDDSSQRSKRQIDRNTEADSDGENKKGFEESSRFGGDGGDIDAQSLCQRCKYNKCTVRDGENCVRTYLDCNYFERPRGLTQCDPGMLFLVSDSVTKRKGSCVSAEMCKRERLLPWQKRLGF</sequence>
<feature type="compositionally biased region" description="Basic and acidic residues" evidence="1">
    <location>
        <begin position="107"/>
        <end position="131"/>
    </location>
</feature>